<dbReference type="EMBL" id="BMAV01022598">
    <property type="protein sequence ID" value="GFY77704.1"/>
    <property type="molecule type" value="Genomic_DNA"/>
</dbReference>
<organism evidence="2 3">
    <name type="scientific">Trichonephila inaurata madagascariensis</name>
    <dbReference type="NCBI Taxonomy" id="2747483"/>
    <lineage>
        <taxon>Eukaryota</taxon>
        <taxon>Metazoa</taxon>
        <taxon>Ecdysozoa</taxon>
        <taxon>Arthropoda</taxon>
        <taxon>Chelicerata</taxon>
        <taxon>Arachnida</taxon>
        <taxon>Araneae</taxon>
        <taxon>Araneomorphae</taxon>
        <taxon>Entelegynae</taxon>
        <taxon>Araneoidea</taxon>
        <taxon>Nephilidae</taxon>
        <taxon>Trichonephila</taxon>
        <taxon>Trichonephila inaurata</taxon>
    </lineage>
</organism>
<dbReference type="Proteomes" id="UP000886998">
    <property type="component" value="Unassembled WGS sequence"/>
</dbReference>
<gene>
    <name evidence="2" type="ORF">TNIN_324091</name>
</gene>
<reference evidence="2" key="1">
    <citation type="submission" date="2020-08" db="EMBL/GenBank/DDBJ databases">
        <title>Multicomponent nature underlies the extraordinary mechanical properties of spider dragline silk.</title>
        <authorList>
            <person name="Kono N."/>
            <person name="Nakamura H."/>
            <person name="Mori M."/>
            <person name="Yoshida Y."/>
            <person name="Ohtoshi R."/>
            <person name="Malay A.D."/>
            <person name="Moran D.A.P."/>
            <person name="Tomita M."/>
            <person name="Numata K."/>
            <person name="Arakawa K."/>
        </authorList>
    </citation>
    <scope>NUCLEOTIDE SEQUENCE</scope>
</reference>
<name>A0A8X7CLS2_9ARAC</name>
<feature type="compositionally biased region" description="Polar residues" evidence="1">
    <location>
        <begin position="1"/>
        <end position="16"/>
    </location>
</feature>
<protein>
    <submittedName>
        <fullName evidence="2">Uncharacterized protein</fullName>
    </submittedName>
</protein>
<feature type="region of interest" description="Disordered" evidence="1">
    <location>
        <begin position="1"/>
        <end position="20"/>
    </location>
</feature>
<evidence type="ECO:0000256" key="1">
    <source>
        <dbReference type="SAM" id="MobiDB-lite"/>
    </source>
</evidence>
<comment type="caution">
    <text evidence="2">The sequence shown here is derived from an EMBL/GenBank/DDBJ whole genome shotgun (WGS) entry which is preliminary data.</text>
</comment>
<sequence length="100" mass="10818">MNKPPLSTVSQTNPSTKGEEGILLFPESRKRKTIFNAGVIASNFTSGILAIRGAFTTYMTDSQAMDTTEGLIILSGSMTVFRGHHKPKATNISSFINLLL</sequence>
<keyword evidence="3" id="KW-1185">Reference proteome</keyword>
<accession>A0A8X7CLS2</accession>
<proteinExistence type="predicted"/>
<dbReference type="AlphaFoldDB" id="A0A8X7CLS2"/>
<evidence type="ECO:0000313" key="3">
    <source>
        <dbReference type="Proteomes" id="UP000886998"/>
    </source>
</evidence>
<evidence type="ECO:0000313" key="2">
    <source>
        <dbReference type="EMBL" id="GFY77704.1"/>
    </source>
</evidence>